<comment type="caution">
    <text evidence="1">The sequence shown here is derived from an EMBL/GenBank/DDBJ whole genome shotgun (WGS) entry which is preliminary data.</text>
</comment>
<proteinExistence type="predicted"/>
<dbReference type="RefSeq" id="WP_336558283.1">
    <property type="nucleotide sequence ID" value="NZ_JBBAYL010000004.1"/>
</dbReference>
<evidence type="ECO:0000313" key="2">
    <source>
        <dbReference type="Proteomes" id="UP001365781"/>
    </source>
</evidence>
<protein>
    <submittedName>
        <fullName evidence="1">Uncharacterized protein</fullName>
    </submittedName>
</protein>
<gene>
    <name evidence="1" type="ORF">WB403_12475</name>
</gene>
<evidence type="ECO:0000313" key="1">
    <source>
        <dbReference type="EMBL" id="MEI5609984.1"/>
    </source>
</evidence>
<reference evidence="1 2" key="1">
    <citation type="submission" date="2024-03" db="EMBL/GenBank/DDBJ databases">
        <title>First Report of Pectobacterium brasiliscabiei causing potato scab in china.</title>
        <authorList>
            <person name="Handique U."/>
        </authorList>
    </citation>
    <scope>NUCLEOTIDE SEQUENCE [LARGE SCALE GENOMIC DNA]</scope>
    <source>
        <strain evidence="1 2">ZRIMU1503</strain>
    </source>
</reference>
<name>A0ABU8GCD7_9ACTN</name>
<keyword evidence="2" id="KW-1185">Reference proteome</keyword>
<organism evidence="1 2">
    <name type="scientific">Streptomyces brasiliscabiei</name>
    <dbReference type="NCBI Taxonomy" id="2736302"/>
    <lineage>
        <taxon>Bacteria</taxon>
        <taxon>Bacillati</taxon>
        <taxon>Actinomycetota</taxon>
        <taxon>Actinomycetes</taxon>
        <taxon>Kitasatosporales</taxon>
        <taxon>Streptomycetaceae</taxon>
        <taxon>Streptomyces</taxon>
    </lineage>
</organism>
<dbReference type="Proteomes" id="UP001365781">
    <property type="component" value="Unassembled WGS sequence"/>
</dbReference>
<dbReference type="EMBL" id="JBBAYM010000007">
    <property type="protein sequence ID" value="MEI5609984.1"/>
    <property type="molecule type" value="Genomic_DNA"/>
</dbReference>
<accession>A0ABU8GCD7</accession>
<sequence>MPDGMPEPITELAAMAAQNHEAYEAWVAAGFTEQQALELLKAVITAHIKGGTDGR</sequence>